<keyword evidence="1" id="KW-0732">Signal</keyword>
<organism evidence="2 3">
    <name type="scientific">Pendulispora brunnea</name>
    <dbReference type="NCBI Taxonomy" id="2905690"/>
    <lineage>
        <taxon>Bacteria</taxon>
        <taxon>Pseudomonadati</taxon>
        <taxon>Myxococcota</taxon>
        <taxon>Myxococcia</taxon>
        <taxon>Myxococcales</taxon>
        <taxon>Sorangiineae</taxon>
        <taxon>Pendulisporaceae</taxon>
        <taxon>Pendulispora</taxon>
    </lineage>
</organism>
<protein>
    <submittedName>
        <fullName evidence="2">VCBS repeat-containing protein</fullName>
    </submittedName>
</protein>
<name>A0ABZ2KJC8_9BACT</name>
<evidence type="ECO:0000313" key="2">
    <source>
        <dbReference type="EMBL" id="WXA98775.1"/>
    </source>
</evidence>
<reference evidence="2 3" key="1">
    <citation type="submission" date="2021-12" db="EMBL/GenBank/DDBJ databases">
        <title>Discovery of the Pendulisporaceae a myxobacterial family with distinct sporulation behavior and unique specialized metabolism.</title>
        <authorList>
            <person name="Garcia R."/>
            <person name="Popoff A."/>
            <person name="Bader C.D."/>
            <person name="Loehr J."/>
            <person name="Walesch S."/>
            <person name="Walt C."/>
            <person name="Boldt J."/>
            <person name="Bunk B."/>
            <person name="Haeckl F.J.F.P.J."/>
            <person name="Gunesch A.P."/>
            <person name="Birkelbach J."/>
            <person name="Nuebel U."/>
            <person name="Pietschmann T."/>
            <person name="Bach T."/>
            <person name="Mueller R."/>
        </authorList>
    </citation>
    <scope>NUCLEOTIDE SEQUENCE [LARGE SCALE GENOMIC DNA]</scope>
    <source>
        <strain evidence="2 3">MSr12523</strain>
    </source>
</reference>
<dbReference type="EMBL" id="CP089982">
    <property type="protein sequence ID" value="WXA98775.1"/>
    <property type="molecule type" value="Genomic_DNA"/>
</dbReference>
<dbReference type="PANTHER" id="PTHR46580:SF2">
    <property type="entry name" value="MAM DOMAIN-CONTAINING PROTEIN"/>
    <property type="match status" value="1"/>
</dbReference>
<sequence length="918" mass="96615">MKMLRLGTVFVLGAVCLASCQTLPDTGTCGNGVVEVQLGEVCDGTSTLAGTVCNAQCKYSCSRDTDAADGVGKCPGGYYCGEDSVCRAPSGQFARDDSASFSSDADRIDVADVDDDGWLDLIASSTGFTRVHFYNGAKFNEVTLIPNGGSSAPIVASLTSDARTDLLFPSSQISVWQGLSERTLEPIQYPSLVLAEGLDRQDGAKVAAADTHAVIAGDPSPGDETYVFRPSPNGGSEIDLQRGLARTSVQKLRGPADQIAGTVGVGDVDGDKCPDMVFGFLRKAIGSGTPGIDLFFPCKAIPGGVLPPEPLPATEPAIRFPGVPSRPSARYVVGDKGVLLLDFDGDGKLDVLVHAEVDTDNASDRVSSAAILLAYGVGDGRFQSTPAHDNVTGDGFATILDVAALGFPKVRGAIVFPLAAEQLTDRGANPDKLADFVFPEQILLRTKGFQDAGTAKPIVIPAPEGIIWQQAEVGNFNADSFPDILAGSDSGFDFYSATEDPIVMTPFPFSVPNGARNFAVGDFDGDRAKDIAFSSLNQLFIAFGTQSGPTAPTSMGRFPSIEQVVAGSLDVPGEIRNGLDDLAVIGRDTGESNAPFLALLSGSISRKLVAPLLLHMEGNRDAVAESFMAAAGLFDRTSPGLDIAAIGAPLVPGDVFTLWNIPLTGDARVITNSISQRGFNLNALGNTIADTLDWNFAATAAMDLDAPAGADALDELIVAVPPKAEFGSEQEDITRGGALIVGRLGNGTWTTQSLAVLGGGTGTAKARFKWKLRVTDVDDDKVKDLVALYFQDGAPRLRVFFNDRTGNLGEPLTVDVPGQRIVDCAWLRADELSTDENKKDLVVLTIDDQLRYGLFLIKSDKTKRGFLPAQPVPGLDMRAETNREFRASVAAGDVTADGVDDIVVSAGNTVTLFRGRQR</sequence>
<proteinExistence type="predicted"/>
<gene>
    <name evidence="2" type="ORF">LZC95_18330</name>
</gene>
<keyword evidence="3" id="KW-1185">Reference proteome</keyword>
<evidence type="ECO:0000313" key="3">
    <source>
        <dbReference type="Proteomes" id="UP001379533"/>
    </source>
</evidence>
<dbReference type="RefSeq" id="WP_394849390.1">
    <property type="nucleotide sequence ID" value="NZ_CP089982.1"/>
</dbReference>
<evidence type="ECO:0000256" key="1">
    <source>
        <dbReference type="SAM" id="SignalP"/>
    </source>
</evidence>
<dbReference type="Proteomes" id="UP001379533">
    <property type="component" value="Chromosome"/>
</dbReference>
<feature type="chain" id="PRO_5047511228" evidence="1">
    <location>
        <begin position="21"/>
        <end position="918"/>
    </location>
</feature>
<dbReference type="InterPro" id="IPR028994">
    <property type="entry name" value="Integrin_alpha_N"/>
</dbReference>
<dbReference type="Gene3D" id="2.130.10.130">
    <property type="entry name" value="Integrin alpha, N-terminal"/>
    <property type="match status" value="1"/>
</dbReference>
<dbReference type="SUPFAM" id="SSF69318">
    <property type="entry name" value="Integrin alpha N-terminal domain"/>
    <property type="match status" value="2"/>
</dbReference>
<feature type="signal peptide" evidence="1">
    <location>
        <begin position="1"/>
        <end position="20"/>
    </location>
</feature>
<dbReference type="PANTHER" id="PTHR46580">
    <property type="entry name" value="SENSOR KINASE-RELATED"/>
    <property type="match status" value="1"/>
</dbReference>
<accession>A0ABZ2KJC8</accession>